<dbReference type="PANTHER" id="PTHR28641:SF1">
    <property type="entry name" value="MALONYL-COA DECARBOXYLASE, MITOCHONDRIAL"/>
    <property type="match status" value="1"/>
</dbReference>
<organism evidence="2 3">
    <name type="scientific">Linnemannia elongata AG-77</name>
    <dbReference type="NCBI Taxonomy" id="1314771"/>
    <lineage>
        <taxon>Eukaryota</taxon>
        <taxon>Fungi</taxon>
        <taxon>Fungi incertae sedis</taxon>
        <taxon>Mucoromycota</taxon>
        <taxon>Mortierellomycotina</taxon>
        <taxon>Mortierellomycetes</taxon>
        <taxon>Mortierellales</taxon>
        <taxon>Mortierellaceae</taxon>
        <taxon>Linnemannia</taxon>
    </lineage>
</organism>
<dbReference type="InterPro" id="IPR038917">
    <property type="entry name" value="Malonyl_CoA_deC"/>
</dbReference>
<dbReference type="Proteomes" id="UP000078512">
    <property type="component" value="Unassembled WGS sequence"/>
</dbReference>
<proteinExistence type="predicted"/>
<protein>
    <submittedName>
        <fullName evidence="2">Malonyl-CoA decarboxylase</fullName>
    </submittedName>
</protein>
<dbReference type="AlphaFoldDB" id="A0A197JIS4"/>
<keyword evidence="3" id="KW-1185">Reference proteome</keyword>
<reference evidence="2 3" key="1">
    <citation type="submission" date="2016-05" db="EMBL/GenBank/DDBJ databases">
        <title>Genome sequencing reveals origins of a unique bacterial endosymbiosis in the earliest lineages of terrestrial Fungi.</title>
        <authorList>
            <consortium name="DOE Joint Genome Institute"/>
            <person name="Uehling J."/>
            <person name="Gryganskyi A."/>
            <person name="Hameed K."/>
            <person name="Tschaplinski T."/>
            <person name="Misztal P."/>
            <person name="Wu S."/>
            <person name="Desiro A."/>
            <person name="Vande Pol N."/>
            <person name="Du Z.-Y."/>
            <person name="Zienkiewicz A."/>
            <person name="Zienkiewicz K."/>
            <person name="Morin E."/>
            <person name="Tisserant E."/>
            <person name="Splivallo R."/>
            <person name="Hainaut M."/>
            <person name="Henrissat B."/>
            <person name="Ohm R."/>
            <person name="Kuo A."/>
            <person name="Yan J."/>
            <person name="Lipzen A."/>
            <person name="Nolan M."/>
            <person name="Labutti K."/>
            <person name="Barry K."/>
            <person name="Goldstein A."/>
            <person name="Labbe J."/>
            <person name="Schadt C."/>
            <person name="Tuskan G."/>
            <person name="Grigoriev I."/>
            <person name="Martin F."/>
            <person name="Vilgalys R."/>
            <person name="Bonito G."/>
        </authorList>
    </citation>
    <scope>NUCLEOTIDE SEQUENCE [LARGE SCALE GENOMIC DNA]</scope>
    <source>
        <strain evidence="2 3">AG-77</strain>
    </source>
</reference>
<dbReference type="GO" id="GO:0006633">
    <property type="term" value="P:fatty acid biosynthetic process"/>
    <property type="evidence" value="ECO:0007669"/>
    <property type="project" value="InterPro"/>
</dbReference>
<feature type="domain" description="Malonyl-CoA decarboxylase C-terminal" evidence="1">
    <location>
        <begin position="1"/>
        <end position="48"/>
    </location>
</feature>
<dbReference type="InterPro" id="IPR007956">
    <property type="entry name" value="Malonyl_CoA_deC_C"/>
</dbReference>
<accession>A0A197JIS4</accession>
<evidence type="ECO:0000313" key="3">
    <source>
        <dbReference type="Proteomes" id="UP000078512"/>
    </source>
</evidence>
<dbReference type="GO" id="GO:2001294">
    <property type="term" value="P:malonyl-CoA catabolic process"/>
    <property type="evidence" value="ECO:0007669"/>
    <property type="project" value="TreeGrafter"/>
</dbReference>
<name>A0A197JIS4_9FUNG</name>
<dbReference type="GO" id="GO:0005759">
    <property type="term" value="C:mitochondrial matrix"/>
    <property type="evidence" value="ECO:0007669"/>
    <property type="project" value="TreeGrafter"/>
</dbReference>
<dbReference type="STRING" id="1314771.A0A197JIS4"/>
<feature type="non-terminal residue" evidence="2">
    <location>
        <position position="1"/>
    </location>
</feature>
<dbReference type="EMBL" id="KV442084">
    <property type="protein sequence ID" value="OAQ25045.1"/>
    <property type="molecule type" value="Genomic_DNA"/>
</dbReference>
<dbReference type="Gene3D" id="3.40.630.150">
    <property type="entry name" value="Malonyl-CoA decarboxylase, catalytic domain"/>
    <property type="match status" value="1"/>
</dbReference>
<dbReference type="OrthoDB" id="426718at2759"/>
<dbReference type="GO" id="GO:0005782">
    <property type="term" value="C:peroxisomal matrix"/>
    <property type="evidence" value="ECO:0007669"/>
    <property type="project" value="TreeGrafter"/>
</dbReference>
<evidence type="ECO:0000259" key="1">
    <source>
        <dbReference type="Pfam" id="PF05292"/>
    </source>
</evidence>
<evidence type="ECO:0000313" key="2">
    <source>
        <dbReference type="EMBL" id="OAQ25045.1"/>
    </source>
</evidence>
<dbReference type="InterPro" id="IPR042303">
    <property type="entry name" value="Malonyl_CoA_deC_C_sf"/>
</dbReference>
<dbReference type="PANTHER" id="PTHR28641">
    <property type="match status" value="1"/>
</dbReference>
<dbReference type="Pfam" id="PF05292">
    <property type="entry name" value="MCD"/>
    <property type="match status" value="1"/>
</dbReference>
<gene>
    <name evidence="2" type="ORF">K457DRAFT_81334</name>
</gene>
<dbReference type="GO" id="GO:0006085">
    <property type="term" value="P:acetyl-CoA biosynthetic process"/>
    <property type="evidence" value="ECO:0007669"/>
    <property type="project" value="TreeGrafter"/>
</dbReference>
<dbReference type="GO" id="GO:0050080">
    <property type="term" value="F:malonyl-CoA decarboxylase activity"/>
    <property type="evidence" value="ECO:0007669"/>
    <property type="project" value="InterPro"/>
</dbReference>
<sequence length="57" mass="6608">RYILEKKCRHLAMDSVANFHLRNGACAHRLNWLDDTSPKGMEEFFGIVTESRRSLAD</sequence>